<feature type="domain" description="NADP-dependent oxidoreductase" evidence="2">
    <location>
        <begin position="15"/>
        <end position="309"/>
    </location>
</feature>
<dbReference type="STRING" id="153721.MYP_1952"/>
<dbReference type="EMBL" id="BBLT01000003">
    <property type="protein sequence ID" value="GAL84724.1"/>
    <property type="molecule type" value="Genomic_DNA"/>
</dbReference>
<dbReference type="FunFam" id="3.20.20.100:FF:000004">
    <property type="entry name" value="Oxidoreductase, aldo/keto reductase"/>
    <property type="match status" value="1"/>
</dbReference>
<reference evidence="3 4" key="1">
    <citation type="submission" date="2014-09" db="EMBL/GenBank/DDBJ databases">
        <title>Sporocytophaga myxococcoides PG-01 genome sequencing.</title>
        <authorList>
            <person name="Liu L."/>
            <person name="Gao P.J."/>
            <person name="Chen G.J."/>
            <person name="Wang L.S."/>
        </authorList>
    </citation>
    <scope>NUCLEOTIDE SEQUENCE [LARGE SCALE GENOMIC DNA]</scope>
    <source>
        <strain evidence="3 4">PG-01</strain>
    </source>
</reference>
<evidence type="ECO:0000259" key="2">
    <source>
        <dbReference type="Pfam" id="PF00248"/>
    </source>
</evidence>
<dbReference type="Gene3D" id="3.20.20.100">
    <property type="entry name" value="NADP-dependent oxidoreductase domain"/>
    <property type="match status" value="1"/>
</dbReference>
<comment type="caution">
    <text evidence="3">The sequence shown here is derived from an EMBL/GenBank/DDBJ whole genome shotgun (WGS) entry which is preliminary data.</text>
</comment>
<dbReference type="PANTHER" id="PTHR43364:SF4">
    <property type="entry name" value="NAD(P)-LINKED OXIDOREDUCTASE SUPERFAMILY PROTEIN"/>
    <property type="match status" value="1"/>
</dbReference>
<dbReference type="Pfam" id="PF00248">
    <property type="entry name" value="Aldo_ket_red"/>
    <property type="match status" value="1"/>
</dbReference>
<dbReference type="InterPro" id="IPR023210">
    <property type="entry name" value="NADP_OxRdtase_dom"/>
</dbReference>
<dbReference type="PRINTS" id="PR00069">
    <property type="entry name" value="ALDKETRDTASE"/>
</dbReference>
<dbReference type="GO" id="GO:0016491">
    <property type="term" value="F:oxidoreductase activity"/>
    <property type="evidence" value="ECO:0007669"/>
    <property type="project" value="UniProtKB-KW"/>
</dbReference>
<accession>A0A098LE91</accession>
<dbReference type="PANTHER" id="PTHR43364">
    <property type="entry name" value="NADH-SPECIFIC METHYLGLYOXAL REDUCTASE-RELATED"/>
    <property type="match status" value="1"/>
</dbReference>
<dbReference type="InterPro" id="IPR020471">
    <property type="entry name" value="AKR"/>
</dbReference>
<protein>
    <submittedName>
        <fullName evidence="3">General stress protein</fullName>
    </submittedName>
</protein>
<organism evidence="3 4">
    <name type="scientific">Sporocytophaga myxococcoides</name>
    <dbReference type="NCBI Taxonomy" id="153721"/>
    <lineage>
        <taxon>Bacteria</taxon>
        <taxon>Pseudomonadati</taxon>
        <taxon>Bacteroidota</taxon>
        <taxon>Cytophagia</taxon>
        <taxon>Cytophagales</taxon>
        <taxon>Cytophagaceae</taxon>
        <taxon>Sporocytophaga</taxon>
    </lineage>
</organism>
<dbReference type="AlphaFoldDB" id="A0A098LE91"/>
<gene>
    <name evidence="3" type="ORF">MYP_1952</name>
</gene>
<dbReference type="InterPro" id="IPR036812">
    <property type="entry name" value="NAD(P)_OxRdtase_dom_sf"/>
</dbReference>
<keyword evidence="1" id="KW-0560">Oxidoreductase</keyword>
<dbReference type="Proteomes" id="UP000030185">
    <property type="component" value="Unassembled WGS sequence"/>
</dbReference>
<dbReference type="RefSeq" id="WP_045462019.1">
    <property type="nucleotide sequence ID" value="NZ_BBLT01000003.1"/>
</dbReference>
<name>A0A098LE91_9BACT</name>
<keyword evidence="4" id="KW-1185">Reference proteome</keyword>
<dbReference type="OrthoDB" id="9773828at2"/>
<evidence type="ECO:0000313" key="3">
    <source>
        <dbReference type="EMBL" id="GAL84724.1"/>
    </source>
</evidence>
<dbReference type="GO" id="GO:0005829">
    <property type="term" value="C:cytosol"/>
    <property type="evidence" value="ECO:0007669"/>
    <property type="project" value="UniProtKB-ARBA"/>
</dbReference>
<dbReference type="InterPro" id="IPR050523">
    <property type="entry name" value="AKR_Detox_Biosynth"/>
</dbReference>
<proteinExistence type="predicted"/>
<evidence type="ECO:0000313" key="4">
    <source>
        <dbReference type="Proteomes" id="UP000030185"/>
    </source>
</evidence>
<sequence length="334" mass="37870">MESTYLPVINKNASRIGLGTWAIGGWMWGGSVEQESIDTIVKAIDLGVNLIDTAPVYGFGFSEEVVGKALKKINNRSEIVISTKCGLEWKDGKVFRNASRERINKEVEDSLRRLQTDYIDIYYVHWPDALVSLEETGEAMYDLFKSGKILSIGVSNFNTDQMLEFGSHSPIHFSQPPYNLFEREIEKEELPYCLENNIFVMTYGAICRGLLSGKLNIKSTFKGDDLRKSDPKFREPRFSQYLDAVNNLNRFAGERYGKTVAELAIKWILQNGVSIALLGARTPDQLNIFKNLSEWKISSGDLKRIDDIIKENIKDPVGPEFMAPPIRKEKVVKK</sequence>
<evidence type="ECO:0000256" key="1">
    <source>
        <dbReference type="ARBA" id="ARBA00023002"/>
    </source>
</evidence>
<dbReference type="SUPFAM" id="SSF51430">
    <property type="entry name" value="NAD(P)-linked oxidoreductase"/>
    <property type="match status" value="1"/>
</dbReference>
<dbReference type="eggNOG" id="COG0667">
    <property type="taxonomic scope" value="Bacteria"/>
</dbReference>